<reference evidence="1 2" key="1">
    <citation type="journal article" date="2020" name="Microb. Ecol.">
        <title>Ecogenomics of the Marine Benthic Filamentous Cyanobacterium Adonisia.</title>
        <authorList>
            <person name="Walter J.M."/>
            <person name="Coutinho F.H."/>
            <person name="Leomil L."/>
            <person name="Hargreaves P.I."/>
            <person name="Campeao M.E."/>
            <person name="Vieira V.V."/>
            <person name="Silva B.S."/>
            <person name="Fistarol G.O."/>
            <person name="Salomon P.S."/>
            <person name="Sawabe T."/>
            <person name="Mino S."/>
            <person name="Hosokawa M."/>
            <person name="Miyashita H."/>
            <person name="Maruyama F."/>
            <person name="van Verk M.C."/>
            <person name="Dutilh B.E."/>
            <person name="Thompson C.C."/>
            <person name="Thompson F.L."/>
        </authorList>
    </citation>
    <scope>NUCLEOTIDE SEQUENCE [LARGE SCALE GENOMIC DNA]</scope>
    <source>
        <strain evidence="1 2">CCMR0081</strain>
    </source>
</reference>
<comment type="caution">
    <text evidence="1">The sequence shown here is derived from an EMBL/GenBank/DDBJ whole genome shotgun (WGS) entry which is preliminary data.</text>
</comment>
<dbReference type="SUPFAM" id="SSF53474">
    <property type="entry name" value="alpha/beta-Hydrolases"/>
    <property type="match status" value="1"/>
</dbReference>
<keyword evidence="2" id="KW-1185">Reference proteome</keyword>
<evidence type="ECO:0000313" key="1">
    <source>
        <dbReference type="EMBL" id="NEZ54792.1"/>
    </source>
</evidence>
<dbReference type="RefSeq" id="WP_163696455.1">
    <property type="nucleotide sequence ID" value="NZ_QXHD01000003.1"/>
</dbReference>
<dbReference type="AlphaFoldDB" id="A0A6M0RGC9"/>
<sequence>MSHWLSKCFRQAIQNTVADSGDEASWRAGPISAFFRLNPPEGPQPPQKYDPVRRVTPKGVGLSLLIISVAVLSPTAAQAAKLTLGERAVIGLFRGAGGLLGPLSGDSGPSGMDTLANRISTAFPDHNLTVQVFDSYEGNIFNFQEVGSAQGISFLNQFDDVGAIGLIGYSGGGLSAIRTATNQSPSPIDLLVQIDSYEPLTGRDQEDEVLPPNVQTGINYYQRRNRFNFFRPGWDLFDLGGASNVNGSENINVEELFGDRNITHRTIDDDTRLHDRIVQDIATHVLPNLTLPSHPPEVATEDTPLFATSAPVPVLSGLADTTDLSSSPVTLLAQSDAKSVSEPSLLLALGVVGSGLWAIRQQH</sequence>
<proteinExistence type="predicted"/>
<dbReference type="InterPro" id="IPR029058">
    <property type="entry name" value="AB_hydrolase_fold"/>
</dbReference>
<accession>A0A6M0RGC9</accession>
<dbReference type="EMBL" id="QXHD01000003">
    <property type="protein sequence ID" value="NEZ54792.1"/>
    <property type="molecule type" value="Genomic_DNA"/>
</dbReference>
<evidence type="ECO:0000313" key="2">
    <source>
        <dbReference type="Proteomes" id="UP000481033"/>
    </source>
</evidence>
<name>A0A6M0RGC9_9CYAN</name>
<organism evidence="1 2">
    <name type="scientific">Adonisia turfae CCMR0081</name>
    <dbReference type="NCBI Taxonomy" id="2292702"/>
    <lineage>
        <taxon>Bacteria</taxon>
        <taxon>Bacillati</taxon>
        <taxon>Cyanobacteriota</taxon>
        <taxon>Adonisia</taxon>
        <taxon>Adonisia turfae</taxon>
    </lineage>
</organism>
<dbReference type="Proteomes" id="UP000481033">
    <property type="component" value="Unassembled WGS sequence"/>
</dbReference>
<gene>
    <name evidence="1" type="ORF">DXZ20_03610</name>
</gene>
<protein>
    <submittedName>
        <fullName evidence="1">Uncharacterized protein</fullName>
    </submittedName>
</protein>